<feature type="region of interest" description="Disordered" evidence="1">
    <location>
        <begin position="91"/>
        <end position="117"/>
    </location>
</feature>
<feature type="compositionally biased region" description="Polar residues" evidence="1">
    <location>
        <begin position="156"/>
        <end position="177"/>
    </location>
</feature>
<feature type="compositionally biased region" description="Basic and acidic residues" evidence="1">
    <location>
        <begin position="144"/>
        <end position="155"/>
    </location>
</feature>
<name>A0A0L0FUM7_9EUKA</name>
<sequence>MTYNPDKYRVPSTTNVSGNGADPISDEAQDRAAQVTSPHGSGSARGSAANSARGSAVNKAYNGHVQTMGTTMTQPHTTRRSSTPQTLTKVLTTITPATARVGTTGSPKIGSRSPTALVSPTIPSDAAAVALQRAYSVNTRRAPGDEGYRIVDPRENTPQLPVQTRSPGQAQQATTQMKAYRRPPPTPPVPYAKSRSDECVVESGESVGKHTDVGAKPGLR</sequence>
<accession>A0A0L0FUM7</accession>
<evidence type="ECO:0000313" key="3">
    <source>
        <dbReference type="Proteomes" id="UP000054560"/>
    </source>
</evidence>
<protein>
    <submittedName>
        <fullName evidence="2">Uncharacterized protein</fullName>
    </submittedName>
</protein>
<evidence type="ECO:0000313" key="2">
    <source>
        <dbReference type="EMBL" id="KNC80256.1"/>
    </source>
</evidence>
<reference evidence="2 3" key="1">
    <citation type="submission" date="2011-02" db="EMBL/GenBank/DDBJ databases">
        <title>The Genome Sequence of Sphaeroforma arctica JP610.</title>
        <authorList>
            <consortium name="The Broad Institute Genome Sequencing Platform"/>
            <person name="Russ C."/>
            <person name="Cuomo C."/>
            <person name="Young S.K."/>
            <person name="Zeng Q."/>
            <person name="Gargeya S."/>
            <person name="Alvarado L."/>
            <person name="Berlin A."/>
            <person name="Chapman S.B."/>
            <person name="Chen Z."/>
            <person name="Freedman E."/>
            <person name="Gellesch M."/>
            <person name="Goldberg J."/>
            <person name="Griggs A."/>
            <person name="Gujja S."/>
            <person name="Heilman E."/>
            <person name="Heiman D."/>
            <person name="Howarth C."/>
            <person name="Mehta T."/>
            <person name="Neiman D."/>
            <person name="Pearson M."/>
            <person name="Roberts A."/>
            <person name="Saif S."/>
            <person name="Shea T."/>
            <person name="Shenoy N."/>
            <person name="Sisk P."/>
            <person name="Stolte C."/>
            <person name="Sykes S."/>
            <person name="White J."/>
            <person name="Yandava C."/>
            <person name="Burger G."/>
            <person name="Gray M.W."/>
            <person name="Holland P.W.H."/>
            <person name="King N."/>
            <person name="Lang F.B.F."/>
            <person name="Roger A.J."/>
            <person name="Ruiz-Trillo I."/>
            <person name="Haas B."/>
            <person name="Nusbaum C."/>
            <person name="Birren B."/>
        </authorList>
    </citation>
    <scope>NUCLEOTIDE SEQUENCE [LARGE SCALE GENOMIC DNA]</scope>
    <source>
        <strain evidence="2 3">JP610</strain>
    </source>
</reference>
<dbReference type="RefSeq" id="XP_014154158.1">
    <property type="nucleotide sequence ID" value="XM_014298683.1"/>
</dbReference>
<feature type="region of interest" description="Disordered" evidence="1">
    <location>
        <begin position="144"/>
        <end position="220"/>
    </location>
</feature>
<dbReference type="AlphaFoldDB" id="A0A0L0FUM7"/>
<dbReference type="GeneID" id="25907883"/>
<gene>
    <name evidence="2" type="ORF">SARC_07379</name>
</gene>
<feature type="compositionally biased region" description="Low complexity" evidence="1">
    <location>
        <begin position="40"/>
        <end position="56"/>
    </location>
</feature>
<proteinExistence type="predicted"/>
<evidence type="ECO:0000256" key="1">
    <source>
        <dbReference type="SAM" id="MobiDB-lite"/>
    </source>
</evidence>
<feature type="region of interest" description="Disordered" evidence="1">
    <location>
        <begin position="1"/>
        <end position="59"/>
    </location>
</feature>
<organism evidence="2 3">
    <name type="scientific">Sphaeroforma arctica JP610</name>
    <dbReference type="NCBI Taxonomy" id="667725"/>
    <lineage>
        <taxon>Eukaryota</taxon>
        <taxon>Ichthyosporea</taxon>
        <taxon>Ichthyophonida</taxon>
        <taxon>Sphaeroforma</taxon>
    </lineage>
</organism>
<keyword evidence="3" id="KW-1185">Reference proteome</keyword>
<dbReference type="EMBL" id="KQ242176">
    <property type="protein sequence ID" value="KNC80256.1"/>
    <property type="molecule type" value="Genomic_DNA"/>
</dbReference>
<dbReference type="Proteomes" id="UP000054560">
    <property type="component" value="Unassembled WGS sequence"/>
</dbReference>